<dbReference type="Pfam" id="PF10531">
    <property type="entry name" value="SLBB"/>
    <property type="match status" value="4"/>
</dbReference>
<evidence type="ECO:0000256" key="10">
    <source>
        <dbReference type="ARBA" id="ARBA00023114"/>
    </source>
</evidence>
<protein>
    <submittedName>
        <fullName evidence="21">SLBB domain-containing protein</fullName>
    </submittedName>
</protein>
<evidence type="ECO:0000256" key="2">
    <source>
        <dbReference type="ARBA" id="ARBA00009450"/>
    </source>
</evidence>
<dbReference type="Gene3D" id="3.30.1950.10">
    <property type="entry name" value="wza like domain"/>
    <property type="match status" value="1"/>
</dbReference>
<feature type="compositionally biased region" description="Basic and acidic residues" evidence="15">
    <location>
        <begin position="34"/>
        <end position="60"/>
    </location>
</feature>
<dbReference type="Pfam" id="PF22461">
    <property type="entry name" value="SLBB_2"/>
    <property type="match status" value="1"/>
</dbReference>
<keyword evidence="7 17" id="KW-0732">Signal</keyword>
<dbReference type="PANTHER" id="PTHR33619:SF3">
    <property type="entry name" value="POLYSACCHARIDE EXPORT PROTEIN GFCE-RELATED"/>
    <property type="match status" value="1"/>
</dbReference>
<evidence type="ECO:0000256" key="5">
    <source>
        <dbReference type="ARBA" id="ARBA00022597"/>
    </source>
</evidence>
<feature type="chain" id="PRO_5045498300" evidence="17">
    <location>
        <begin position="26"/>
        <end position="830"/>
    </location>
</feature>
<keyword evidence="3" id="KW-0813">Transport</keyword>
<evidence type="ECO:0000256" key="9">
    <source>
        <dbReference type="ARBA" id="ARBA00023065"/>
    </source>
</evidence>
<evidence type="ECO:0000256" key="6">
    <source>
        <dbReference type="ARBA" id="ARBA00022692"/>
    </source>
</evidence>
<dbReference type="Gene3D" id="3.10.560.10">
    <property type="entry name" value="Outer membrane lipoprotein wza domain like"/>
    <property type="match status" value="6"/>
</dbReference>
<dbReference type="InterPro" id="IPR003715">
    <property type="entry name" value="Poly_export_N"/>
</dbReference>
<reference evidence="22" key="1">
    <citation type="journal article" date="2019" name="Int. J. Syst. Evol. Microbiol.">
        <title>The Global Catalogue of Microorganisms (GCM) 10K type strain sequencing project: providing services to taxonomists for standard genome sequencing and annotation.</title>
        <authorList>
            <consortium name="The Broad Institute Genomics Platform"/>
            <consortium name="The Broad Institute Genome Sequencing Center for Infectious Disease"/>
            <person name="Wu L."/>
            <person name="Ma J."/>
        </authorList>
    </citation>
    <scope>NUCLEOTIDE SEQUENCE [LARGE SCALE GENOMIC DNA]</scope>
    <source>
        <strain evidence="22">KCTC 52232</strain>
    </source>
</reference>
<keyword evidence="16" id="KW-1133">Transmembrane helix</keyword>
<feature type="transmembrane region" description="Helical" evidence="16">
    <location>
        <begin position="808"/>
        <end position="828"/>
    </location>
</feature>
<evidence type="ECO:0000256" key="12">
    <source>
        <dbReference type="ARBA" id="ARBA00023139"/>
    </source>
</evidence>
<feature type="region of interest" description="Disordered" evidence="15">
    <location>
        <begin position="34"/>
        <end position="127"/>
    </location>
</feature>
<comment type="similarity">
    <text evidence="2">Belongs to the BexD/CtrA/VexA family.</text>
</comment>
<feature type="domain" description="Soluble ligand binding" evidence="19">
    <location>
        <begin position="406"/>
        <end position="440"/>
    </location>
</feature>
<evidence type="ECO:0000259" key="20">
    <source>
        <dbReference type="Pfam" id="PF22461"/>
    </source>
</evidence>
<evidence type="ECO:0000256" key="3">
    <source>
        <dbReference type="ARBA" id="ARBA00022448"/>
    </source>
</evidence>
<comment type="subcellular location">
    <subcellularLocation>
        <location evidence="1">Cell outer membrane</location>
        <topology evidence="1">Multi-pass membrane protein</topology>
    </subcellularLocation>
</comment>
<keyword evidence="10" id="KW-0626">Porin</keyword>
<evidence type="ECO:0000256" key="11">
    <source>
        <dbReference type="ARBA" id="ARBA00023136"/>
    </source>
</evidence>
<evidence type="ECO:0000313" key="22">
    <source>
        <dbReference type="Proteomes" id="UP001597601"/>
    </source>
</evidence>
<evidence type="ECO:0000256" key="13">
    <source>
        <dbReference type="ARBA" id="ARBA00023237"/>
    </source>
</evidence>
<evidence type="ECO:0000256" key="8">
    <source>
        <dbReference type="ARBA" id="ARBA00023047"/>
    </source>
</evidence>
<feature type="compositionally biased region" description="Basic and acidic residues" evidence="15">
    <location>
        <begin position="88"/>
        <end position="118"/>
    </location>
</feature>
<dbReference type="InterPro" id="IPR054765">
    <property type="entry name" value="SLBB_dom"/>
</dbReference>
<evidence type="ECO:0000256" key="7">
    <source>
        <dbReference type="ARBA" id="ARBA00022729"/>
    </source>
</evidence>
<evidence type="ECO:0000256" key="14">
    <source>
        <dbReference type="ARBA" id="ARBA00023288"/>
    </source>
</evidence>
<feature type="domain" description="Soluble ligand binding" evidence="19">
    <location>
        <begin position="593"/>
        <end position="641"/>
    </location>
</feature>
<dbReference type="RefSeq" id="WP_377126308.1">
    <property type="nucleotide sequence ID" value="NZ_JBHUON010000009.1"/>
</dbReference>
<evidence type="ECO:0000256" key="15">
    <source>
        <dbReference type="SAM" id="MobiDB-lite"/>
    </source>
</evidence>
<organism evidence="21 22">
    <name type="scientific">Mucilaginibacter antarcticus</name>
    <dbReference type="NCBI Taxonomy" id="1855725"/>
    <lineage>
        <taxon>Bacteria</taxon>
        <taxon>Pseudomonadati</taxon>
        <taxon>Bacteroidota</taxon>
        <taxon>Sphingobacteriia</taxon>
        <taxon>Sphingobacteriales</taxon>
        <taxon>Sphingobacteriaceae</taxon>
        <taxon>Mucilaginibacter</taxon>
    </lineage>
</organism>
<proteinExistence type="inferred from homology"/>
<dbReference type="Proteomes" id="UP001597601">
    <property type="component" value="Unassembled WGS sequence"/>
</dbReference>
<feature type="domain" description="Soluble ligand binding" evidence="19">
    <location>
        <begin position="496"/>
        <end position="540"/>
    </location>
</feature>
<feature type="domain" description="Soluble ligand binding" evidence="19">
    <location>
        <begin position="323"/>
        <end position="364"/>
    </location>
</feature>
<keyword evidence="12" id="KW-0564">Palmitate</keyword>
<dbReference type="PANTHER" id="PTHR33619">
    <property type="entry name" value="POLYSACCHARIDE EXPORT PROTEIN GFCE-RELATED"/>
    <property type="match status" value="1"/>
</dbReference>
<keyword evidence="14" id="KW-0449">Lipoprotein</keyword>
<evidence type="ECO:0000259" key="18">
    <source>
        <dbReference type="Pfam" id="PF02563"/>
    </source>
</evidence>
<evidence type="ECO:0000256" key="1">
    <source>
        <dbReference type="ARBA" id="ARBA00004571"/>
    </source>
</evidence>
<feature type="signal peptide" evidence="17">
    <location>
        <begin position="1"/>
        <end position="25"/>
    </location>
</feature>
<accession>A0ABW5XRE8</accession>
<name>A0ABW5XRE8_9SPHI</name>
<evidence type="ECO:0000259" key="19">
    <source>
        <dbReference type="Pfam" id="PF10531"/>
    </source>
</evidence>
<evidence type="ECO:0000256" key="16">
    <source>
        <dbReference type="SAM" id="Phobius"/>
    </source>
</evidence>
<evidence type="ECO:0000256" key="4">
    <source>
        <dbReference type="ARBA" id="ARBA00022452"/>
    </source>
</evidence>
<evidence type="ECO:0000256" key="17">
    <source>
        <dbReference type="SAM" id="SignalP"/>
    </source>
</evidence>
<keyword evidence="13" id="KW-0998">Cell outer membrane</keyword>
<comment type="caution">
    <text evidence="21">The sequence shown here is derived from an EMBL/GenBank/DDBJ whole genome shotgun (WGS) entry which is preliminary data.</text>
</comment>
<keyword evidence="8" id="KW-0625">Polysaccharide transport</keyword>
<keyword evidence="11 16" id="KW-0472">Membrane</keyword>
<keyword evidence="4" id="KW-1134">Transmembrane beta strand</keyword>
<sequence>MNYTKNSFFLFIALCFCLSLTSAMAQTAPPVTVKSEEVSDGQLHEMAQKARESGMSDEQVKQQALKKGMSPNEVNKLQDRMNVIKNQSNKETESIKKDKNGREIAGDNEKQDDPENGDKNSSGGGGKGGIGSNIFGYELFNNNNLTFEPNLRIPTPRNYRLGPDDQLIINVYGNSQVDWRLNISPDGNIQIPGIGLVNVIGKTIEQATSLIESKLKANRYAIGNGTNVSVSLGNIRSIKIIIVGEVNRPGTYTLSSLSTVFNALYASGGPNINGSFREIEVIRNNMIVRKLDVYDFLLQADQKDNIKLEDGDIVRVPTYKVHVSVDGEVKRKQIFEVLPGETLNDVIKFAGGFSDEAYTATIKATQLTAQDLKIVDIKKPDFGNYVPLRGDKYFIDRILNSYQNRVSIYGAVVRPGQFELDNGLTLTGLINKAAGLKPDVFSSRGFISRFKNDNTSELLSFDIKEIIAKKSPDIILKREDLVTIVSIFDLRDKYTVTISGEVRNPGEFIYASDMKVGDLIVNAGGLTEGASNKRISVSRRVNDSDPSLSNSRVAEVFSLNVGSNFKDGESNFVLMPYDIVSVYALPGYEKQKIVKVEGEVIYPGYYTIQKKNEKISDIVSRAGGLTASADVDGSNLKRDNAAVLGVDRTKSSIDTNSLLQERSDRLKRLQLTYNDSSLQQESQIRNNFVGINLKEILKQPGVGEDLILEDGDVLRVPKSQQTVRVNGQVLFPSVVVYSNGKSFKEYVLNAGGFSAQALKRGAYIVHSNGTVQSTSKFLFFRFHPKVKPGSEIFVPKKQDPKGNITQEILGYTTGFVSLGAIILGILSLKR</sequence>
<feature type="domain" description="SLBB" evidence="20">
    <location>
        <begin position="239"/>
        <end position="316"/>
    </location>
</feature>
<dbReference type="EMBL" id="JBHUON010000009">
    <property type="protein sequence ID" value="MFD2864930.1"/>
    <property type="molecule type" value="Genomic_DNA"/>
</dbReference>
<dbReference type="Pfam" id="PF02563">
    <property type="entry name" value="Poly_export"/>
    <property type="match status" value="1"/>
</dbReference>
<evidence type="ECO:0000313" key="21">
    <source>
        <dbReference type="EMBL" id="MFD2864930.1"/>
    </source>
</evidence>
<gene>
    <name evidence="21" type="ORF">ACFSYC_09565</name>
</gene>
<dbReference type="InterPro" id="IPR019554">
    <property type="entry name" value="Soluble_ligand-bd"/>
</dbReference>
<keyword evidence="9" id="KW-0406">Ion transport</keyword>
<feature type="domain" description="Polysaccharide export protein N-terminal" evidence="18">
    <location>
        <begin position="155"/>
        <end position="231"/>
    </location>
</feature>
<keyword evidence="22" id="KW-1185">Reference proteome</keyword>
<dbReference type="InterPro" id="IPR049712">
    <property type="entry name" value="Poly_export"/>
</dbReference>
<keyword evidence="6 16" id="KW-0812">Transmembrane</keyword>
<keyword evidence="5" id="KW-0762">Sugar transport</keyword>